<dbReference type="AlphaFoldDB" id="A0AAV2SHK6"/>
<feature type="domain" description="Thiolase N-terminal" evidence="2">
    <location>
        <begin position="37"/>
        <end position="153"/>
    </location>
</feature>
<organism evidence="3 4">
    <name type="scientific">Meganyctiphanes norvegica</name>
    <name type="common">Northern krill</name>
    <name type="synonym">Thysanopoda norvegica</name>
    <dbReference type="NCBI Taxonomy" id="48144"/>
    <lineage>
        <taxon>Eukaryota</taxon>
        <taxon>Metazoa</taxon>
        <taxon>Ecdysozoa</taxon>
        <taxon>Arthropoda</taxon>
        <taxon>Crustacea</taxon>
        <taxon>Multicrustacea</taxon>
        <taxon>Malacostraca</taxon>
        <taxon>Eumalacostraca</taxon>
        <taxon>Eucarida</taxon>
        <taxon>Euphausiacea</taxon>
        <taxon>Euphausiidae</taxon>
        <taxon>Meganyctiphanes</taxon>
    </lineage>
</organism>
<dbReference type="Proteomes" id="UP001497623">
    <property type="component" value="Unassembled WGS sequence"/>
</dbReference>
<keyword evidence="4" id="KW-1185">Reference proteome</keyword>
<dbReference type="GO" id="GO:0016747">
    <property type="term" value="F:acyltransferase activity, transferring groups other than amino-acyl groups"/>
    <property type="evidence" value="ECO:0007669"/>
    <property type="project" value="InterPro"/>
</dbReference>
<dbReference type="PANTHER" id="PTHR42870:SF1">
    <property type="entry name" value="NON-SPECIFIC LIPID-TRANSFER PROTEIN-LIKE 2"/>
    <property type="match status" value="1"/>
</dbReference>
<evidence type="ECO:0000256" key="1">
    <source>
        <dbReference type="ARBA" id="ARBA00022679"/>
    </source>
</evidence>
<dbReference type="InterPro" id="IPR020615">
    <property type="entry name" value="Thiolase_acyl_enz_int_AS"/>
</dbReference>
<evidence type="ECO:0000313" key="4">
    <source>
        <dbReference type="Proteomes" id="UP001497623"/>
    </source>
</evidence>
<comment type="caution">
    <text evidence="3">The sequence shown here is derived from an EMBL/GenBank/DDBJ whole genome shotgun (WGS) entry which is preliminary data.</text>
</comment>
<gene>
    <name evidence="3" type="ORF">MNOR_LOCUS36631</name>
</gene>
<dbReference type="InterPro" id="IPR016039">
    <property type="entry name" value="Thiolase-like"/>
</dbReference>
<feature type="non-terminal residue" evidence="3">
    <location>
        <position position="1"/>
    </location>
</feature>
<sequence length="191" mass="20571">STTAPTAPPLSCLLGESESGRVAQLLITPTMAPPRKVFVVGVGMTKFEKPGRREDFDYPDMAKESVTKALEDAKLQYSDIQHAAVGYCYGDSTCGQRALYEVGLTGIPVYNVNNNCSTGSTALMMGKQLIEGGIAECVLALGFEKMERGSLKAKWEDRAQPVEPLVMEMMEVSGIEPAPMMPQIFGNAGLE</sequence>
<feature type="non-terminal residue" evidence="3">
    <location>
        <position position="191"/>
    </location>
</feature>
<reference evidence="3 4" key="1">
    <citation type="submission" date="2024-05" db="EMBL/GenBank/DDBJ databases">
        <authorList>
            <person name="Wallberg A."/>
        </authorList>
    </citation>
    <scope>NUCLEOTIDE SEQUENCE [LARGE SCALE GENOMIC DNA]</scope>
</reference>
<evidence type="ECO:0000313" key="3">
    <source>
        <dbReference type="EMBL" id="CAL4191724.1"/>
    </source>
</evidence>
<dbReference type="PANTHER" id="PTHR42870">
    <property type="entry name" value="ACETYL-COA C-ACETYLTRANSFERASE"/>
    <property type="match status" value="1"/>
</dbReference>
<dbReference type="SUPFAM" id="SSF53901">
    <property type="entry name" value="Thiolase-like"/>
    <property type="match status" value="1"/>
</dbReference>
<dbReference type="PROSITE" id="PS00098">
    <property type="entry name" value="THIOLASE_1"/>
    <property type="match status" value="1"/>
</dbReference>
<proteinExistence type="predicted"/>
<dbReference type="InterPro" id="IPR020616">
    <property type="entry name" value="Thiolase_N"/>
</dbReference>
<protein>
    <recommendedName>
        <fullName evidence="2">Thiolase N-terminal domain-containing protein</fullName>
    </recommendedName>
</protein>
<accession>A0AAV2SHK6</accession>
<evidence type="ECO:0000259" key="2">
    <source>
        <dbReference type="Pfam" id="PF00108"/>
    </source>
</evidence>
<name>A0AAV2SHK6_MEGNR</name>
<dbReference type="Pfam" id="PF00108">
    <property type="entry name" value="Thiolase_N"/>
    <property type="match status" value="1"/>
</dbReference>
<dbReference type="Gene3D" id="3.40.47.10">
    <property type="match status" value="1"/>
</dbReference>
<keyword evidence="1" id="KW-0808">Transferase</keyword>
<dbReference type="EMBL" id="CAXKWB010068035">
    <property type="protein sequence ID" value="CAL4191724.1"/>
    <property type="molecule type" value="Genomic_DNA"/>
</dbReference>